<sequence>MSDGIWRGVTHVTLRSPYLGGGGTSVRNLPGILELRSNEEKIVDGRDTSKGVREMSKSHVDNPQLNNMI</sequence>
<reference evidence="3" key="1">
    <citation type="journal article" date="2011" name="PLoS Genet.">
        <title>Genomic analysis of the necrotrophic fungal pathogens Sclerotinia sclerotiorum and Botrytis cinerea.</title>
        <authorList>
            <person name="Amselem J."/>
            <person name="Cuomo C.A."/>
            <person name="van Kan J.A."/>
            <person name="Viaud M."/>
            <person name="Benito E.P."/>
            <person name="Couloux A."/>
            <person name="Coutinho P.M."/>
            <person name="de Vries R.P."/>
            <person name="Dyer P.S."/>
            <person name="Fillinger S."/>
            <person name="Fournier E."/>
            <person name="Gout L."/>
            <person name="Hahn M."/>
            <person name="Kohn L."/>
            <person name="Lapalu N."/>
            <person name="Plummer K.M."/>
            <person name="Pradier J.M."/>
            <person name="Quevillon E."/>
            <person name="Sharon A."/>
            <person name="Simon A."/>
            <person name="ten Have A."/>
            <person name="Tudzynski B."/>
            <person name="Tudzynski P."/>
            <person name="Wincker P."/>
            <person name="Andrew M."/>
            <person name="Anthouard V."/>
            <person name="Beever R.E."/>
            <person name="Beffa R."/>
            <person name="Benoit I."/>
            <person name="Bouzid O."/>
            <person name="Brault B."/>
            <person name="Chen Z."/>
            <person name="Choquer M."/>
            <person name="Collemare J."/>
            <person name="Cotton P."/>
            <person name="Danchin E.G."/>
            <person name="Da Silva C."/>
            <person name="Gautier A."/>
            <person name="Giraud C."/>
            <person name="Giraud T."/>
            <person name="Gonzalez C."/>
            <person name="Grossetete S."/>
            <person name="Guldener U."/>
            <person name="Henrissat B."/>
            <person name="Howlett B.J."/>
            <person name="Kodira C."/>
            <person name="Kretschmer M."/>
            <person name="Lappartient A."/>
            <person name="Leroch M."/>
            <person name="Levis C."/>
            <person name="Mauceli E."/>
            <person name="Neuveglise C."/>
            <person name="Oeser B."/>
            <person name="Pearson M."/>
            <person name="Poulain J."/>
            <person name="Poussereau N."/>
            <person name="Quesneville H."/>
            <person name="Rascle C."/>
            <person name="Schumacher J."/>
            <person name="Segurens B."/>
            <person name="Sexton A."/>
            <person name="Silva E."/>
            <person name="Sirven C."/>
            <person name="Soanes D.M."/>
            <person name="Talbot N.J."/>
            <person name="Templeton M."/>
            <person name="Yandava C."/>
            <person name="Yarden O."/>
            <person name="Zeng Q."/>
            <person name="Rollins J.A."/>
            <person name="Lebrun M.H."/>
            <person name="Dickman M."/>
        </authorList>
    </citation>
    <scope>NUCLEOTIDE SEQUENCE [LARGE SCALE GENOMIC DNA]</scope>
    <source>
        <strain evidence="3">T4</strain>
    </source>
</reference>
<organism evidence="2 3">
    <name type="scientific">Botryotinia fuckeliana (strain T4)</name>
    <name type="common">Noble rot fungus</name>
    <name type="synonym">Botrytis cinerea</name>
    <dbReference type="NCBI Taxonomy" id="999810"/>
    <lineage>
        <taxon>Eukaryota</taxon>
        <taxon>Fungi</taxon>
        <taxon>Dikarya</taxon>
        <taxon>Ascomycota</taxon>
        <taxon>Pezizomycotina</taxon>
        <taxon>Leotiomycetes</taxon>
        <taxon>Helotiales</taxon>
        <taxon>Sclerotiniaceae</taxon>
        <taxon>Botrytis</taxon>
    </lineage>
</organism>
<evidence type="ECO:0000313" key="2">
    <source>
        <dbReference type="EMBL" id="CCD54280.1"/>
    </source>
</evidence>
<dbReference type="Proteomes" id="UP000008177">
    <property type="component" value="Unplaced contigs"/>
</dbReference>
<dbReference type="EMBL" id="FQ790350">
    <property type="protein sequence ID" value="CCD54280.1"/>
    <property type="molecule type" value="Genomic_DNA"/>
</dbReference>
<dbReference type="InParanoid" id="G2YRN2"/>
<protein>
    <submittedName>
        <fullName evidence="2">Uncharacterized protein</fullName>
    </submittedName>
</protein>
<evidence type="ECO:0000256" key="1">
    <source>
        <dbReference type="SAM" id="MobiDB-lite"/>
    </source>
</evidence>
<proteinExistence type="predicted"/>
<dbReference type="HOGENOM" id="CLU_2775675_0_0_1"/>
<gene>
    <name evidence="2" type="ORF">BofuT4_uP129800.1</name>
</gene>
<accession>G2YRN2</accession>
<evidence type="ECO:0000313" key="3">
    <source>
        <dbReference type="Proteomes" id="UP000008177"/>
    </source>
</evidence>
<dbReference type="AlphaFoldDB" id="G2YRN2"/>
<feature type="compositionally biased region" description="Basic and acidic residues" evidence="1">
    <location>
        <begin position="43"/>
        <end position="60"/>
    </location>
</feature>
<feature type="region of interest" description="Disordered" evidence="1">
    <location>
        <begin position="43"/>
        <end position="69"/>
    </location>
</feature>
<name>G2YRN2_BOTF4</name>